<feature type="domain" description="Carbohydrate kinase PfkB" evidence="3">
    <location>
        <begin position="25"/>
        <end position="272"/>
    </location>
</feature>
<proteinExistence type="predicted"/>
<sequence length="301" mass="33725">MAITVVGSIALDSIETPFEKKQNILGGSASFFSVASSYLTDVNVIAVVGNDFDDKYIDLLKSKSINVDNIIKKHGKTFHWEGKYDYDMSDPQTLNTELGVFLDFKPSVPHIFKNDALFLANIDPDIQLEVLEQMLSPKLIVLDTMNFWIEKKKDKLLEVIKKSDIFIINESEARLLTEEASIFSAAKKIFTYGAKIIVLKRGSYGATLFTDKMFFMVPAYPLENIIDPTGAGDSFAGGFLGYIDNTGDLSDENLKKALVFGNIMASFAVESFSIDKLISIDGDKIKDRFTKFRNMTYFENI</sequence>
<dbReference type="Gene3D" id="3.40.1190.20">
    <property type="match status" value="1"/>
</dbReference>
<dbReference type="PANTHER" id="PTHR10584">
    <property type="entry name" value="SUGAR KINASE"/>
    <property type="match status" value="1"/>
</dbReference>
<gene>
    <name evidence="4" type="ORF">EVG15_04960</name>
</gene>
<dbReference type="GO" id="GO:0016301">
    <property type="term" value="F:kinase activity"/>
    <property type="evidence" value="ECO:0007669"/>
    <property type="project" value="UniProtKB-KW"/>
</dbReference>
<reference evidence="4 5" key="1">
    <citation type="journal article" date="2019" name="ISME J.">
        <title>Insights into ecological role of a new deltaproteobacterial order Candidatus Acidulodesulfobacterales by metagenomics and metatranscriptomics.</title>
        <authorList>
            <person name="Tan S."/>
            <person name="Liu J."/>
            <person name="Fang Y."/>
            <person name="Hedlund B.P."/>
            <person name="Lian Z.H."/>
            <person name="Huang L.Y."/>
            <person name="Li J.T."/>
            <person name="Huang L.N."/>
            <person name="Li W.J."/>
            <person name="Jiang H.C."/>
            <person name="Dong H.L."/>
            <person name="Shu W.S."/>
        </authorList>
    </citation>
    <scope>NUCLEOTIDE SEQUENCE [LARGE SCALE GENOMIC DNA]</scope>
    <source>
        <strain evidence="4">AP1</strain>
    </source>
</reference>
<dbReference type="SUPFAM" id="SSF53613">
    <property type="entry name" value="Ribokinase-like"/>
    <property type="match status" value="1"/>
</dbReference>
<keyword evidence="1" id="KW-0808">Transferase</keyword>
<dbReference type="EMBL" id="SGBB01000006">
    <property type="protein sequence ID" value="RZD18727.1"/>
    <property type="molecule type" value="Genomic_DNA"/>
</dbReference>
<keyword evidence="2 4" id="KW-0418">Kinase</keyword>
<evidence type="ECO:0000256" key="2">
    <source>
        <dbReference type="ARBA" id="ARBA00022777"/>
    </source>
</evidence>
<dbReference type="GO" id="GO:0005829">
    <property type="term" value="C:cytosol"/>
    <property type="evidence" value="ECO:0007669"/>
    <property type="project" value="TreeGrafter"/>
</dbReference>
<dbReference type="InterPro" id="IPR011611">
    <property type="entry name" value="PfkB_dom"/>
</dbReference>
<dbReference type="PROSITE" id="PS00584">
    <property type="entry name" value="PFKB_KINASES_2"/>
    <property type="match status" value="1"/>
</dbReference>
<organism evidence="4 5">
    <name type="scientific">Candidatus Acididesulfobacter diazotrophicus</name>
    <dbReference type="NCBI Taxonomy" id="2597226"/>
    <lineage>
        <taxon>Bacteria</taxon>
        <taxon>Deltaproteobacteria</taxon>
        <taxon>Candidatus Acidulodesulfobacterales</taxon>
        <taxon>Candidatus Acididesulfobacter</taxon>
    </lineage>
</organism>
<evidence type="ECO:0000313" key="5">
    <source>
        <dbReference type="Proteomes" id="UP000319296"/>
    </source>
</evidence>
<comment type="caution">
    <text evidence="4">The sequence shown here is derived from an EMBL/GenBank/DDBJ whole genome shotgun (WGS) entry which is preliminary data.</text>
</comment>
<dbReference type="AlphaFoldDB" id="A0A519BN80"/>
<accession>A0A519BN80</accession>
<evidence type="ECO:0000313" key="4">
    <source>
        <dbReference type="EMBL" id="RZD18727.1"/>
    </source>
</evidence>
<dbReference type="PANTHER" id="PTHR10584:SF166">
    <property type="entry name" value="RIBOKINASE"/>
    <property type="match status" value="1"/>
</dbReference>
<name>A0A519BN80_9DELT</name>
<dbReference type="Proteomes" id="UP000319296">
    <property type="component" value="Unassembled WGS sequence"/>
</dbReference>
<protein>
    <submittedName>
        <fullName evidence="4">Sugar kinase</fullName>
    </submittedName>
</protein>
<dbReference type="InterPro" id="IPR002173">
    <property type="entry name" value="Carboh/pur_kinase_PfkB_CS"/>
</dbReference>
<evidence type="ECO:0000256" key="1">
    <source>
        <dbReference type="ARBA" id="ARBA00022679"/>
    </source>
</evidence>
<dbReference type="Pfam" id="PF00294">
    <property type="entry name" value="PfkB"/>
    <property type="match status" value="1"/>
</dbReference>
<evidence type="ECO:0000259" key="3">
    <source>
        <dbReference type="Pfam" id="PF00294"/>
    </source>
</evidence>
<dbReference type="InterPro" id="IPR029056">
    <property type="entry name" value="Ribokinase-like"/>
</dbReference>